<comment type="caution">
    <text evidence="4">The sequence shown here is derived from an EMBL/GenBank/DDBJ whole genome shotgun (WGS) entry which is preliminary data.</text>
</comment>
<dbReference type="Gene3D" id="1.25.40.10">
    <property type="entry name" value="Tetratricopeptide repeat domain"/>
    <property type="match status" value="2"/>
</dbReference>
<keyword evidence="2" id="KW-0802">TPR repeat</keyword>
<feature type="compositionally biased region" description="Basic and acidic residues" evidence="3">
    <location>
        <begin position="197"/>
        <end position="207"/>
    </location>
</feature>
<feature type="compositionally biased region" description="Basic and acidic residues" evidence="3">
    <location>
        <begin position="176"/>
        <end position="188"/>
    </location>
</feature>
<gene>
    <name evidence="4" type="ORF">EZS27_004750</name>
</gene>
<evidence type="ECO:0000256" key="1">
    <source>
        <dbReference type="ARBA" id="ARBA00022737"/>
    </source>
</evidence>
<evidence type="ECO:0000256" key="3">
    <source>
        <dbReference type="SAM" id="MobiDB-lite"/>
    </source>
</evidence>
<feature type="compositionally biased region" description="Low complexity" evidence="3">
    <location>
        <begin position="146"/>
        <end position="175"/>
    </location>
</feature>
<dbReference type="PANTHER" id="PTHR44943">
    <property type="entry name" value="CELLULOSE SYNTHASE OPERON PROTEIN C"/>
    <property type="match status" value="1"/>
</dbReference>
<dbReference type="PANTHER" id="PTHR44943:SF8">
    <property type="entry name" value="TPR REPEAT-CONTAINING PROTEIN MJ0263"/>
    <property type="match status" value="1"/>
</dbReference>
<organism evidence="4">
    <name type="scientific">termite gut metagenome</name>
    <dbReference type="NCBI Taxonomy" id="433724"/>
    <lineage>
        <taxon>unclassified sequences</taxon>
        <taxon>metagenomes</taxon>
        <taxon>organismal metagenomes</taxon>
    </lineage>
</organism>
<dbReference type="SUPFAM" id="SSF48452">
    <property type="entry name" value="TPR-like"/>
    <property type="match status" value="1"/>
</dbReference>
<dbReference type="Pfam" id="PF13424">
    <property type="entry name" value="TPR_12"/>
    <property type="match status" value="1"/>
</dbReference>
<evidence type="ECO:0000256" key="2">
    <source>
        <dbReference type="ARBA" id="ARBA00022803"/>
    </source>
</evidence>
<feature type="region of interest" description="Disordered" evidence="3">
    <location>
        <begin position="146"/>
        <end position="221"/>
    </location>
</feature>
<evidence type="ECO:0000313" key="4">
    <source>
        <dbReference type="EMBL" id="KAA6347797.1"/>
    </source>
</evidence>
<keyword evidence="1" id="KW-0677">Repeat</keyword>
<name>A0A5J4SP82_9ZZZZ</name>
<dbReference type="AlphaFoldDB" id="A0A5J4SP82"/>
<dbReference type="EMBL" id="SNRY01000084">
    <property type="protein sequence ID" value="KAA6347797.1"/>
    <property type="molecule type" value="Genomic_DNA"/>
</dbReference>
<dbReference type="InterPro" id="IPR051685">
    <property type="entry name" value="Ycf3/AcsC/BcsC/TPR_MFPF"/>
</dbReference>
<dbReference type="InterPro" id="IPR011990">
    <property type="entry name" value="TPR-like_helical_dom_sf"/>
</dbReference>
<proteinExistence type="predicted"/>
<sequence length="221" mass="25971">MINYKCIVSVLCLFVTLAVWGQETDRDYIRKGNRLFKDSVFVDAEVNYRKALDINLKSTVSMYNLGNSLSQQQKAEEAIKQYDNAVKIEKNKTKLAKIYHNKGTLFQAMQDYAKAIEAYKMSLRNNPRDDETRYNLALAQKLLKDPPQQENQQNQQDQQNQNQDPKDQQQQNRQDQQQKDNEMSKESAEQMLNSVMQDEKEVQDKVKKQIIIQGRKLEKDW</sequence>
<protein>
    <submittedName>
        <fullName evidence="4">Uncharacterized protein</fullName>
    </submittedName>
</protein>
<dbReference type="InterPro" id="IPR019734">
    <property type="entry name" value="TPR_rpt"/>
</dbReference>
<dbReference type="PROSITE" id="PS50005">
    <property type="entry name" value="TPR"/>
    <property type="match status" value="2"/>
</dbReference>
<dbReference type="SMART" id="SM00028">
    <property type="entry name" value="TPR"/>
    <property type="match status" value="3"/>
</dbReference>
<accession>A0A5J4SP82</accession>
<reference evidence="4" key="1">
    <citation type="submission" date="2019-03" db="EMBL/GenBank/DDBJ databases">
        <title>Single cell metagenomics reveals metabolic interactions within the superorganism composed of flagellate Streblomastix strix and complex community of Bacteroidetes bacteria on its surface.</title>
        <authorList>
            <person name="Treitli S.C."/>
            <person name="Kolisko M."/>
            <person name="Husnik F."/>
            <person name="Keeling P."/>
            <person name="Hampl V."/>
        </authorList>
    </citation>
    <scope>NUCLEOTIDE SEQUENCE</scope>
    <source>
        <strain evidence="4">STM</strain>
    </source>
</reference>